<sequence length="403" mass="46584">MSSQLLSATRPYLQLCSVLTLTLPPNFHTLPEQRRRRLLFIFACYTLLILAIGGYVTYINILGVYFEIKLYKLEEFTNILEVIHTIFFTILLAAIHLNMLLQYRRLGSLYVDIAQVERNIFEAAQPYKDLTRVFSFRWRLALKSGLLMVFLVVTHSYITATGLAKSLSLYEQILTIFILGLLQFKCVEYCVFVQLIHELILSLKRQLQQLHREMEDCGENDALLQALCSALRLNQLLLLRVWALVGELEAYFMLPMLLLFFFNAVSIFCLVNWLYIQSVNQLDFSRSWRLYNVLVLVVNLFVPCWLAQSCINTYNSFSNMLHSVEHGNSRMLIMRLREYALQLQHLKLLFTCGGLFDINLKYFAGLIATTSTYVIILIQFKLQADIEAKQAANNAAKVPIPLS</sequence>
<evidence type="ECO:0000256" key="7">
    <source>
        <dbReference type="ARBA" id="ARBA00023224"/>
    </source>
</evidence>
<keyword evidence="2 8" id="KW-1003">Cell membrane</keyword>
<evidence type="ECO:0000256" key="5">
    <source>
        <dbReference type="ARBA" id="ARBA00023136"/>
    </source>
</evidence>
<feature type="transmembrane region" description="Helical" evidence="8">
    <location>
        <begin position="38"/>
        <end position="62"/>
    </location>
</feature>
<accession>A0A6J2T2C9</accession>
<comment type="similarity">
    <text evidence="8">Belongs to the insect chemoreceptor superfamily. Gustatory receptor (GR) family.</text>
</comment>
<keyword evidence="7 8" id="KW-0807">Transducer</keyword>
<feature type="transmembrane region" description="Helical" evidence="8">
    <location>
        <begin position="362"/>
        <end position="380"/>
    </location>
</feature>
<dbReference type="GO" id="GO:0043025">
    <property type="term" value="C:neuronal cell body"/>
    <property type="evidence" value="ECO:0007669"/>
    <property type="project" value="TreeGrafter"/>
</dbReference>
<dbReference type="GO" id="GO:0007165">
    <property type="term" value="P:signal transduction"/>
    <property type="evidence" value="ECO:0007669"/>
    <property type="project" value="UniProtKB-KW"/>
</dbReference>
<proteinExistence type="inferred from homology"/>
<dbReference type="GeneID" id="115620332"/>
<gene>
    <name evidence="10" type="primary">LOC115620332</name>
</gene>
<reference evidence="10" key="1">
    <citation type="submission" date="2025-08" db="UniProtKB">
        <authorList>
            <consortium name="RefSeq"/>
        </authorList>
    </citation>
    <scope>IDENTIFICATION</scope>
    <source>
        <strain evidence="10">11010-0011.00</strain>
        <tissue evidence="10">Whole body</tissue>
    </source>
</reference>
<keyword evidence="6 8" id="KW-0675">Receptor</keyword>
<keyword evidence="3 8" id="KW-0812">Transmembrane</keyword>
<dbReference type="GO" id="GO:0030425">
    <property type="term" value="C:dendrite"/>
    <property type="evidence" value="ECO:0007669"/>
    <property type="project" value="TreeGrafter"/>
</dbReference>
<keyword evidence="5 8" id="KW-0472">Membrane</keyword>
<name>A0A6J2T2C9_DROLE</name>
<organism evidence="9 10">
    <name type="scientific">Drosophila lebanonensis</name>
    <name type="common">Fruit fly</name>
    <name type="synonym">Scaptodrosophila lebanonensis</name>
    <dbReference type="NCBI Taxonomy" id="7225"/>
    <lineage>
        <taxon>Eukaryota</taxon>
        <taxon>Metazoa</taxon>
        <taxon>Ecdysozoa</taxon>
        <taxon>Arthropoda</taxon>
        <taxon>Hexapoda</taxon>
        <taxon>Insecta</taxon>
        <taxon>Pterygota</taxon>
        <taxon>Neoptera</taxon>
        <taxon>Endopterygota</taxon>
        <taxon>Diptera</taxon>
        <taxon>Brachycera</taxon>
        <taxon>Muscomorpha</taxon>
        <taxon>Ephydroidea</taxon>
        <taxon>Drosophilidae</taxon>
        <taxon>Scaptodrosophila</taxon>
    </lineage>
</organism>
<protein>
    <recommendedName>
        <fullName evidence="8">Gustatory receptor</fullName>
    </recommendedName>
</protein>
<dbReference type="GO" id="GO:0030424">
    <property type="term" value="C:axon"/>
    <property type="evidence" value="ECO:0007669"/>
    <property type="project" value="TreeGrafter"/>
</dbReference>
<dbReference type="AlphaFoldDB" id="A0A6J2T2C9"/>
<feature type="transmembrane region" description="Helical" evidence="8">
    <location>
        <begin position="172"/>
        <end position="201"/>
    </location>
</feature>
<dbReference type="GO" id="GO:0005886">
    <property type="term" value="C:plasma membrane"/>
    <property type="evidence" value="ECO:0007669"/>
    <property type="project" value="UniProtKB-SubCell"/>
</dbReference>
<dbReference type="RefSeq" id="XP_030369388.1">
    <property type="nucleotide sequence ID" value="XM_030513528.1"/>
</dbReference>
<feature type="transmembrane region" description="Helical" evidence="8">
    <location>
        <begin position="222"/>
        <end position="245"/>
    </location>
</feature>
<evidence type="ECO:0000256" key="3">
    <source>
        <dbReference type="ARBA" id="ARBA00022692"/>
    </source>
</evidence>
<dbReference type="InterPro" id="IPR013604">
    <property type="entry name" value="7TM_chemorcpt"/>
</dbReference>
<evidence type="ECO:0000256" key="6">
    <source>
        <dbReference type="ARBA" id="ARBA00023170"/>
    </source>
</evidence>
<comment type="subcellular location">
    <subcellularLocation>
        <location evidence="1 8">Cell membrane</location>
        <topology evidence="1 8">Multi-pass membrane protein</topology>
    </subcellularLocation>
</comment>
<evidence type="ECO:0000313" key="10">
    <source>
        <dbReference type="RefSeq" id="XP_030369388.1"/>
    </source>
</evidence>
<dbReference type="OrthoDB" id="6366728at2759"/>
<feature type="transmembrane region" description="Helical" evidence="8">
    <location>
        <begin position="251"/>
        <end position="276"/>
    </location>
</feature>
<feature type="transmembrane region" description="Helical" evidence="8">
    <location>
        <begin position="82"/>
        <end position="101"/>
    </location>
</feature>
<dbReference type="Pfam" id="PF08395">
    <property type="entry name" value="7tm_7"/>
    <property type="match status" value="1"/>
</dbReference>
<comment type="caution">
    <text evidence="8">Lacks conserved residue(s) required for the propagation of feature annotation.</text>
</comment>
<evidence type="ECO:0000256" key="8">
    <source>
        <dbReference type="RuleBase" id="RU363108"/>
    </source>
</evidence>
<dbReference type="GO" id="GO:0033041">
    <property type="term" value="F:sweet taste receptor activity"/>
    <property type="evidence" value="ECO:0007669"/>
    <property type="project" value="TreeGrafter"/>
</dbReference>
<evidence type="ECO:0000256" key="4">
    <source>
        <dbReference type="ARBA" id="ARBA00022989"/>
    </source>
</evidence>
<evidence type="ECO:0000256" key="2">
    <source>
        <dbReference type="ARBA" id="ARBA00022475"/>
    </source>
</evidence>
<evidence type="ECO:0000313" key="9">
    <source>
        <dbReference type="Proteomes" id="UP000504634"/>
    </source>
</evidence>
<dbReference type="PANTHER" id="PTHR21143">
    <property type="entry name" value="INVERTEBRATE GUSTATORY RECEPTOR"/>
    <property type="match status" value="1"/>
</dbReference>
<dbReference type="PANTHER" id="PTHR21143:SF131">
    <property type="entry name" value="GUSTATORY AND ODORANT RECEPTOR 63A-RELATED"/>
    <property type="match status" value="1"/>
</dbReference>
<keyword evidence="4 8" id="KW-1133">Transmembrane helix</keyword>
<evidence type="ECO:0000256" key="1">
    <source>
        <dbReference type="ARBA" id="ARBA00004651"/>
    </source>
</evidence>
<comment type="function">
    <text evidence="8">Gustatory receptor which mediates acceptance or avoidance behavior, depending on its substrates.</text>
</comment>
<feature type="transmembrane region" description="Helical" evidence="8">
    <location>
        <begin position="140"/>
        <end position="160"/>
    </location>
</feature>
<keyword evidence="9" id="KW-1185">Reference proteome</keyword>
<feature type="transmembrane region" description="Helical" evidence="8">
    <location>
        <begin position="288"/>
        <end position="308"/>
    </location>
</feature>
<dbReference type="Proteomes" id="UP000504634">
    <property type="component" value="Unplaced"/>
</dbReference>